<reference evidence="2" key="1">
    <citation type="submission" date="2022-07" db="EMBL/GenBank/DDBJ databases">
        <title>Tahibacter sp., a new gammaproteobacterium isolated from the silt sample collected at pig farm.</title>
        <authorList>
            <person name="Chen H."/>
        </authorList>
    </citation>
    <scope>NUCLEOTIDE SEQUENCE</scope>
    <source>
        <strain evidence="2">P2K</strain>
    </source>
</reference>
<organism evidence="2 3">
    <name type="scientific">Tahibacter harae</name>
    <dbReference type="NCBI Taxonomy" id="2963937"/>
    <lineage>
        <taxon>Bacteria</taxon>
        <taxon>Pseudomonadati</taxon>
        <taxon>Pseudomonadota</taxon>
        <taxon>Gammaproteobacteria</taxon>
        <taxon>Lysobacterales</taxon>
        <taxon>Rhodanobacteraceae</taxon>
        <taxon>Tahibacter</taxon>
    </lineage>
</organism>
<keyword evidence="3" id="KW-1185">Reference proteome</keyword>
<gene>
    <name evidence="2" type="ORF">NM961_05810</name>
</gene>
<dbReference type="Proteomes" id="UP001165498">
    <property type="component" value="Unassembled WGS sequence"/>
</dbReference>
<dbReference type="RefSeq" id="WP_255912732.1">
    <property type="nucleotide sequence ID" value="NZ_JANFQO010000004.1"/>
</dbReference>
<name>A0ABT1QPL0_9GAMM</name>
<proteinExistence type="inferred from homology"/>
<evidence type="ECO:0000256" key="1">
    <source>
        <dbReference type="ARBA" id="ARBA00010169"/>
    </source>
</evidence>
<comment type="similarity">
    <text evidence="1">Belongs to the CutA family.</text>
</comment>
<dbReference type="Pfam" id="PF03091">
    <property type="entry name" value="CutA1"/>
    <property type="match status" value="1"/>
</dbReference>
<accession>A0ABT1QPL0</accession>
<dbReference type="PANTHER" id="PTHR23419:SF8">
    <property type="entry name" value="FI09726P"/>
    <property type="match status" value="1"/>
</dbReference>
<comment type="caution">
    <text evidence="2">The sequence shown here is derived from an EMBL/GenBank/DDBJ whole genome shotgun (WGS) entry which is preliminary data.</text>
</comment>
<dbReference type="SUPFAM" id="SSF54913">
    <property type="entry name" value="GlnB-like"/>
    <property type="match status" value="1"/>
</dbReference>
<evidence type="ECO:0000313" key="3">
    <source>
        <dbReference type="Proteomes" id="UP001165498"/>
    </source>
</evidence>
<sequence length="107" mass="11981">MSALIVYCTVPDQDLADRLARALVEEGLAACVNRLPGVVSTYRWQGQTQVDAELLLLIKTTRARFEALRRRIVELHPYELPEVIAVDVALGHAPYLDWLAESTAARH</sequence>
<dbReference type="PANTHER" id="PTHR23419">
    <property type="entry name" value="DIVALENT CATION TOLERANCE CUTA-RELATED"/>
    <property type="match status" value="1"/>
</dbReference>
<dbReference type="InterPro" id="IPR015867">
    <property type="entry name" value="N-reg_PII/ATP_PRibTrfase_C"/>
</dbReference>
<evidence type="ECO:0000313" key="2">
    <source>
        <dbReference type="EMBL" id="MCQ4164223.1"/>
    </source>
</evidence>
<dbReference type="InterPro" id="IPR004323">
    <property type="entry name" value="Ion_tolerance_CutA"/>
</dbReference>
<protein>
    <submittedName>
        <fullName evidence="2">Divalent-cation tolerance protein CutA</fullName>
    </submittedName>
</protein>
<dbReference type="InterPro" id="IPR011322">
    <property type="entry name" value="N-reg_PII-like_a/b"/>
</dbReference>
<dbReference type="EMBL" id="JANFQO010000004">
    <property type="protein sequence ID" value="MCQ4164223.1"/>
    <property type="molecule type" value="Genomic_DNA"/>
</dbReference>
<dbReference type="Gene3D" id="3.30.70.120">
    <property type="match status" value="1"/>
</dbReference>